<name>A0ABP7P971_9GAMM</name>
<dbReference type="PANTHER" id="PTHR47017:SF1">
    <property type="entry name" value="ACYL-COA"/>
    <property type="match status" value="1"/>
</dbReference>
<reference evidence="2" key="1">
    <citation type="journal article" date="2019" name="Int. J. Syst. Evol. Microbiol.">
        <title>The Global Catalogue of Microorganisms (GCM) 10K type strain sequencing project: providing services to taxonomists for standard genome sequencing and annotation.</title>
        <authorList>
            <consortium name="The Broad Institute Genomics Platform"/>
            <consortium name="The Broad Institute Genome Sequencing Center for Infectious Disease"/>
            <person name="Wu L."/>
            <person name="Ma J."/>
        </authorList>
    </citation>
    <scope>NUCLEOTIDE SEQUENCE [LARGE SCALE GENOMIC DNA]</scope>
    <source>
        <strain evidence="2">JCM 17555</strain>
    </source>
</reference>
<sequence>MYRTVFAPSISDVDEAAWQAIVGNDYPFVRHAFLKALEDTGAVGDDSGWLAQHILVYHGDKLVAVAPSYLKTHSYGEYVFDWAWADAFHRYGREYYPKLITAIPFTPITGPRICIAEGEHEADIHSSIIQAVRAATAAHEFSSWHLLFPTKAVSDALKDEAMQRSAVHFQWRNEGYTSFEDFLAEFSSRKRKNLRKEREKVRAADIEFEVLSGHEISEAMWDDYYLFYQITYARRSGHGGYLDRAFFSALSAIMPEHLVLVMAKRHGDYIAGALNFRGKDTLYGRYWGCKADFDFLHFETCYYQGIAYCIREGLQRFDPGVQGEHKLQRGFRPTYTFSNHIIAEPAFEAAIADFLEREKPQVEAYFEEACSYLPFRAPEPAPRAPD</sequence>
<evidence type="ECO:0000313" key="1">
    <source>
        <dbReference type="EMBL" id="GAA3961794.1"/>
    </source>
</evidence>
<evidence type="ECO:0000313" key="2">
    <source>
        <dbReference type="Proteomes" id="UP001501337"/>
    </source>
</evidence>
<dbReference type="Gene3D" id="3.40.630.30">
    <property type="match status" value="1"/>
</dbReference>
<dbReference type="InterPro" id="IPR016181">
    <property type="entry name" value="Acyl_CoA_acyltransferase"/>
</dbReference>
<dbReference type="Pfam" id="PF04339">
    <property type="entry name" value="FemAB_like"/>
    <property type="match status" value="1"/>
</dbReference>
<gene>
    <name evidence="1" type="ORF">GCM10022278_19790</name>
</gene>
<keyword evidence="2" id="KW-1185">Reference proteome</keyword>
<dbReference type="RefSeq" id="WP_344805819.1">
    <property type="nucleotide sequence ID" value="NZ_BAABBO010000009.1"/>
</dbReference>
<dbReference type="PANTHER" id="PTHR47017">
    <property type="entry name" value="ACYL-COA"/>
    <property type="match status" value="1"/>
</dbReference>
<dbReference type="InterPro" id="IPR007434">
    <property type="entry name" value="FemAB-like"/>
</dbReference>
<dbReference type="SUPFAM" id="SSF55729">
    <property type="entry name" value="Acyl-CoA N-acyltransferases (Nat)"/>
    <property type="match status" value="1"/>
</dbReference>
<comment type="caution">
    <text evidence="1">The sequence shown here is derived from an EMBL/GenBank/DDBJ whole genome shotgun (WGS) entry which is preliminary data.</text>
</comment>
<organism evidence="1 2">
    <name type="scientific">Allohahella marinimesophila</name>
    <dbReference type="NCBI Taxonomy" id="1054972"/>
    <lineage>
        <taxon>Bacteria</taxon>
        <taxon>Pseudomonadati</taxon>
        <taxon>Pseudomonadota</taxon>
        <taxon>Gammaproteobacteria</taxon>
        <taxon>Oceanospirillales</taxon>
        <taxon>Hahellaceae</taxon>
        <taxon>Allohahella</taxon>
    </lineage>
</organism>
<proteinExistence type="predicted"/>
<dbReference type="Proteomes" id="UP001501337">
    <property type="component" value="Unassembled WGS sequence"/>
</dbReference>
<accession>A0ABP7P971</accession>
<dbReference type="EMBL" id="BAABBO010000009">
    <property type="protein sequence ID" value="GAA3961794.1"/>
    <property type="molecule type" value="Genomic_DNA"/>
</dbReference>
<protein>
    <submittedName>
        <fullName evidence="1">GNAT family N-acetyltransferase</fullName>
    </submittedName>
</protein>